<evidence type="ECO:0000313" key="4">
    <source>
        <dbReference type="Proteomes" id="UP000001514"/>
    </source>
</evidence>
<dbReference type="NCBIfam" id="TIGR00756">
    <property type="entry name" value="PPR"/>
    <property type="match status" value="2"/>
</dbReference>
<proteinExistence type="predicted"/>
<dbReference type="Gramene" id="EFJ19367">
    <property type="protein sequence ID" value="EFJ19367"/>
    <property type="gene ID" value="SELMODRAFT_111143"/>
</dbReference>
<dbReference type="FunFam" id="1.25.40.10:FF:000158">
    <property type="entry name" value="pentatricopeptide repeat-containing protein At2g33680"/>
    <property type="match status" value="1"/>
</dbReference>
<keyword evidence="4" id="KW-1185">Reference proteome</keyword>
<evidence type="ECO:0000313" key="3">
    <source>
        <dbReference type="EMBL" id="EFJ19367.1"/>
    </source>
</evidence>
<dbReference type="GO" id="GO:0003723">
    <property type="term" value="F:RNA binding"/>
    <property type="evidence" value="ECO:0007669"/>
    <property type="project" value="InterPro"/>
</dbReference>
<feature type="repeat" description="PPR" evidence="2">
    <location>
        <begin position="5"/>
        <end position="39"/>
    </location>
</feature>
<dbReference type="GO" id="GO:0009451">
    <property type="term" value="P:RNA modification"/>
    <property type="evidence" value="ECO:0007669"/>
    <property type="project" value="InterPro"/>
</dbReference>
<dbReference type="Proteomes" id="UP000001514">
    <property type="component" value="Unassembled WGS sequence"/>
</dbReference>
<dbReference type="GO" id="GO:0048731">
    <property type="term" value="P:system development"/>
    <property type="evidence" value="ECO:0007669"/>
    <property type="project" value="UniProtKB-ARBA"/>
</dbReference>
<dbReference type="Pfam" id="PF01535">
    <property type="entry name" value="PPR"/>
    <property type="match status" value="4"/>
</dbReference>
<evidence type="ECO:0000256" key="2">
    <source>
        <dbReference type="PROSITE-ProRule" id="PRU00708"/>
    </source>
</evidence>
<dbReference type="InterPro" id="IPR002885">
    <property type="entry name" value="PPR_rpt"/>
</dbReference>
<name>D8S872_SELML</name>
<dbReference type="EMBL" id="GL377606">
    <property type="protein sequence ID" value="EFJ19367.1"/>
    <property type="molecule type" value="Genomic_DNA"/>
</dbReference>
<dbReference type="STRING" id="88036.D8S872"/>
<gene>
    <name evidence="3" type="ORF">SELMODRAFT_111143</name>
</gene>
<feature type="repeat" description="PPR" evidence="2">
    <location>
        <begin position="101"/>
        <end position="135"/>
    </location>
</feature>
<reference evidence="3 4" key="1">
    <citation type="journal article" date="2011" name="Science">
        <title>The Selaginella genome identifies genetic changes associated with the evolution of vascular plants.</title>
        <authorList>
            <person name="Banks J.A."/>
            <person name="Nishiyama T."/>
            <person name="Hasebe M."/>
            <person name="Bowman J.L."/>
            <person name="Gribskov M."/>
            <person name="dePamphilis C."/>
            <person name="Albert V.A."/>
            <person name="Aono N."/>
            <person name="Aoyama T."/>
            <person name="Ambrose B.A."/>
            <person name="Ashton N.W."/>
            <person name="Axtell M.J."/>
            <person name="Barker E."/>
            <person name="Barker M.S."/>
            <person name="Bennetzen J.L."/>
            <person name="Bonawitz N.D."/>
            <person name="Chapple C."/>
            <person name="Cheng C."/>
            <person name="Correa L.G."/>
            <person name="Dacre M."/>
            <person name="DeBarry J."/>
            <person name="Dreyer I."/>
            <person name="Elias M."/>
            <person name="Engstrom E.M."/>
            <person name="Estelle M."/>
            <person name="Feng L."/>
            <person name="Finet C."/>
            <person name="Floyd S.K."/>
            <person name="Frommer W.B."/>
            <person name="Fujita T."/>
            <person name="Gramzow L."/>
            <person name="Gutensohn M."/>
            <person name="Harholt J."/>
            <person name="Hattori M."/>
            <person name="Heyl A."/>
            <person name="Hirai T."/>
            <person name="Hiwatashi Y."/>
            <person name="Ishikawa M."/>
            <person name="Iwata M."/>
            <person name="Karol K.G."/>
            <person name="Koehler B."/>
            <person name="Kolukisaoglu U."/>
            <person name="Kubo M."/>
            <person name="Kurata T."/>
            <person name="Lalonde S."/>
            <person name="Li K."/>
            <person name="Li Y."/>
            <person name="Litt A."/>
            <person name="Lyons E."/>
            <person name="Manning G."/>
            <person name="Maruyama T."/>
            <person name="Michael T.P."/>
            <person name="Mikami K."/>
            <person name="Miyazaki S."/>
            <person name="Morinaga S."/>
            <person name="Murata T."/>
            <person name="Mueller-Roeber B."/>
            <person name="Nelson D.R."/>
            <person name="Obara M."/>
            <person name="Oguri Y."/>
            <person name="Olmstead R.G."/>
            <person name="Onodera N."/>
            <person name="Petersen B.L."/>
            <person name="Pils B."/>
            <person name="Prigge M."/>
            <person name="Rensing S.A."/>
            <person name="Riano-Pachon D.M."/>
            <person name="Roberts A.W."/>
            <person name="Sato Y."/>
            <person name="Scheller H.V."/>
            <person name="Schulz B."/>
            <person name="Schulz C."/>
            <person name="Shakirov E.V."/>
            <person name="Shibagaki N."/>
            <person name="Shinohara N."/>
            <person name="Shippen D.E."/>
            <person name="Soerensen I."/>
            <person name="Sotooka R."/>
            <person name="Sugimoto N."/>
            <person name="Sugita M."/>
            <person name="Sumikawa N."/>
            <person name="Tanurdzic M."/>
            <person name="Theissen G."/>
            <person name="Ulvskov P."/>
            <person name="Wakazuki S."/>
            <person name="Weng J.K."/>
            <person name="Willats W.W."/>
            <person name="Wipf D."/>
            <person name="Wolf P.G."/>
            <person name="Yang L."/>
            <person name="Zimmer A.D."/>
            <person name="Zhu Q."/>
            <person name="Mitros T."/>
            <person name="Hellsten U."/>
            <person name="Loque D."/>
            <person name="Otillar R."/>
            <person name="Salamov A."/>
            <person name="Schmutz J."/>
            <person name="Shapiro H."/>
            <person name="Lindquist E."/>
            <person name="Lucas S."/>
            <person name="Rokhsar D."/>
            <person name="Grigoriev I.V."/>
        </authorList>
    </citation>
    <scope>NUCLEOTIDE SEQUENCE [LARGE SCALE GENOMIC DNA]</scope>
</reference>
<dbReference type="InParanoid" id="D8S872"/>
<dbReference type="AlphaFoldDB" id="D8S872"/>
<evidence type="ECO:0000256" key="1">
    <source>
        <dbReference type="ARBA" id="ARBA00022737"/>
    </source>
</evidence>
<organism evidence="4">
    <name type="scientific">Selaginella moellendorffii</name>
    <name type="common">Spikemoss</name>
    <dbReference type="NCBI Taxonomy" id="88036"/>
    <lineage>
        <taxon>Eukaryota</taxon>
        <taxon>Viridiplantae</taxon>
        <taxon>Streptophyta</taxon>
        <taxon>Embryophyta</taxon>
        <taxon>Tracheophyta</taxon>
        <taxon>Lycopodiopsida</taxon>
        <taxon>Selaginellales</taxon>
        <taxon>Selaginellaceae</taxon>
        <taxon>Selaginella</taxon>
    </lineage>
</organism>
<keyword evidence="1" id="KW-0677">Repeat</keyword>
<dbReference type="eggNOG" id="KOG4197">
    <property type="taxonomic scope" value="Eukaryota"/>
</dbReference>
<dbReference type="HOGENOM" id="CLU_002706_0_0_1"/>
<accession>D8S872</accession>
<sequence>MPEWNLVSWTAMLAAYAQSGHLHEARELFAAMEERDVRSLFAYTAILAGHAQDGDLDRAKGVFDEMPGRGIAAWTAMLVAYARRGHLSKARALLLAMPERDIISWSSMLAAVAHSGDSSGAARLFQWMQMEGVAAERASLLCVLVAVSDAGDLASGCRWFASMELDYGVAPGRIHYCCVVDLISRAGRLDEAEEVALGMPVEERGESPDWCLCLLGAAGSQNDARAGARVARAALEMDPGSSQSFVLLEKLCGLSV</sequence>
<protein>
    <recommendedName>
        <fullName evidence="5">Pentacotripeptide-repeat region of PRORP domain-containing protein</fullName>
    </recommendedName>
</protein>
<dbReference type="KEGG" id="smo:SELMODRAFT_111143"/>
<dbReference type="InterPro" id="IPR011990">
    <property type="entry name" value="TPR-like_helical_dom_sf"/>
</dbReference>
<dbReference type="InterPro" id="IPR046960">
    <property type="entry name" value="PPR_At4g14850-like_plant"/>
</dbReference>
<dbReference type="PROSITE" id="PS51375">
    <property type="entry name" value="PPR"/>
    <property type="match status" value="2"/>
</dbReference>
<evidence type="ECO:0008006" key="5">
    <source>
        <dbReference type="Google" id="ProtNLM"/>
    </source>
</evidence>
<dbReference type="Gene3D" id="1.25.40.10">
    <property type="entry name" value="Tetratricopeptide repeat domain"/>
    <property type="match status" value="2"/>
</dbReference>
<dbReference type="PANTHER" id="PTHR47926">
    <property type="entry name" value="PENTATRICOPEPTIDE REPEAT-CONTAINING PROTEIN"/>
    <property type="match status" value="1"/>
</dbReference>